<reference evidence="5" key="1">
    <citation type="submission" date="2023-07" db="EMBL/GenBank/DDBJ databases">
        <title>Sequencing the genomes of 1000 actinobacteria strains.</title>
        <authorList>
            <person name="Klenk H.-P."/>
        </authorList>
    </citation>
    <scope>NUCLEOTIDE SEQUENCE</scope>
    <source>
        <strain evidence="5">DSM 13988</strain>
    </source>
</reference>
<dbReference type="Pfam" id="PF19040">
    <property type="entry name" value="SGNH"/>
    <property type="match status" value="1"/>
</dbReference>
<feature type="transmembrane region" description="Helical" evidence="2">
    <location>
        <begin position="45"/>
        <end position="62"/>
    </location>
</feature>
<dbReference type="RefSeq" id="WP_380083870.1">
    <property type="nucleotide sequence ID" value="NZ_BAAAIU010000022.1"/>
</dbReference>
<feature type="transmembrane region" description="Helical" evidence="2">
    <location>
        <begin position="263"/>
        <end position="282"/>
    </location>
</feature>
<evidence type="ECO:0000313" key="5">
    <source>
        <dbReference type="EMBL" id="MDR6891594.1"/>
    </source>
</evidence>
<keyword evidence="2" id="KW-0812">Transmembrane</keyword>
<dbReference type="PANTHER" id="PTHR23028">
    <property type="entry name" value="ACETYLTRANSFERASE"/>
    <property type="match status" value="1"/>
</dbReference>
<feature type="transmembrane region" description="Helical" evidence="2">
    <location>
        <begin position="347"/>
        <end position="368"/>
    </location>
</feature>
<feature type="transmembrane region" description="Helical" evidence="2">
    <location>
        <begin position="288"/>
        <end position="308"/>
    </location>
</feature>
<evidence type="ECO:0000256" key="2">
    <source>
        <dbReference type="SAM" id="Phobius"/>
    </source>
</evidence>
<dbReference type="InterPro" id="IPR050879">
    <property type="entry name" value="Acyltransferase_3"/>
</dbReference>
<name>A0AAE4C6L8_9MICC</name>
<dbReference type="EMBL" id="JAVDUI010000001">
    <property type="protein sequence ID" value="MDR6891594.1"/>
    <property type="molecule type" value="Genomic_DNA"/>
</dbReference>
<feature type="domain" description="Acyltransferase 3" evidence="3">
    <location>
        <begin position="44"/>
        <end position="365"/>
    </location>
</feature>
<keyword evidence="2" id="KW-1133">Transmembrane helix</keyword>
<proteinExistence type="predicted"/>
<evidence type="ECO:0000259" key="3">
    <source>
        <dbReference type="Pfam" id="PF01757"/>
    </source>
</evidence>
<feature type="transmembrane region" description="Helical" evidence="2">
    <location>
        <begin position="182"/>
        <end position="200"/>
    </location>
</feature>
<dbReference type="InterPro" id="IPR043968">
    <property type="entry name" value="SGNH"/>
</dbReference>
<feature type="transmembrane region" description="Helical" evidence="2">
    <location>
        <begin position="68"/>
        <end position="88"/>
    </location>
</feature>
<accession>A0AAE4C6L8</accession>
<organism evidence="5 6">
    <name type="scientific">Falsarthrobacter nasiphocae</name>
    <dbReference type="NCBI Taxonomy" id="189863"/>
    <lineage>
        <taxon>Bacteria</taxon>
        <taxon>Bacillati</taxon>
        <taxon>Actinomycetota</taxon>
        <taxon>Actinomycetes</taxon>
        <taxon>Micrococcales</taxon>
        <taxon>Micrococcaceae</taxon>
        <taxon>Falsarthrobacter</taxon>
    </lineage>
</organism>
<evidence type="ECO:0000256" key="1">
    <source>
        <dbReference type="SAM" id="MobiDB-lite"/>
    </source>
</evidence>
<protein>
    <submittedName>
        <fullName evidence="5">Peptidoglycan/LPS O-acetylase OafA/YrhL</fullName>
    </submittedName>
</protein>
<gene>
    <name evidence="5" type="ORF">J2S35_000534</name>
</gene>
<feature type="transmembrane region" description="Helical" evidence="2">
    <location>
        <begin position="207"/>
        <end position="228"/>
    </location>
</feature>
<feature type="region of interest" description="Disordered" evidence="1">
    <location>
        <begin position="1"/>
        <end position="41"/>
    </location>
</feature>
<keyword evidence="6" id="KW-1185">Reference proteome</keyword>
<dbReference type="GO" id="GO:0016747">
    <property type="term" value="F:acyltransferase activity, transferring groups other than amino-acyl groups"/>
    <property type="evidence" value="ECO:0007669"/>
    <property type="project" value="InterPro"/>
</dbReference>
<dbReference type="AlphaFoldDB" id="A0AAE4C6L8"/>
<sequence length="731" mass="79181">MAYEPRRALGAPAPRPSQPHGLGVDTAGRAATDARPASSPHRTDIQGLRAIAVLLVIGQHFWNIPVGGFIGVDVFFVISGFLISGIILRDLEQHGSLRIGRFYARRVRRILPAATLVAVVTAALSWLVWYRPQALQYSLDGLWAVLWTANWHFAAIGTDYLQHDSSPSPFQHYWSLSVEEQFYTVWPLVLGVIWLFAGRFKSSSRAFILGLLVVGVISFAWGLGLTAWRGQWAYFDTITRAFEFVLGALASVIVRKRSLPRGAGALGLAGIFLSAVFINPQLSFPGPWALVPALATALVLMTSTHFRVIQKGLGNRSMSWLGDISYSLYLWHFPVLILGLNVLPSEWWTRVALLALALALAGLTYQFVEEPARHSRFLSSWEKSRPTSTVRLRRQSALASMALFACLALLGAYQFLPSKVGVLAAQSSEDAPRSALAHFESAAQLESAASAPAPADWDGLIPRPDELDQRQVAPALASGSKCAARFGDVELSECRWGPSAPQRTVLVVGDSVALAWTPAVVAAADETTRVIAVGVGSCTPVSVSQEPEFKAADFTEGCDRTRRALLEKVAQVKPDVTFVASASGGYGHQVGSDGQPLVTEAAKAASWKNGARKTYDSLLDSSGRVVVIGSPGLTGDPRRCLTRLASAEDCTRPVTSDQNDKEESEAAAVADLRRKGKMIERIDALKMTCPRGQCPLVIGEYISHTDPTHITNAFAESTAPIFRPYLKEVAE</sequence>
<dbReference type="GO" id="GO:0009103">
    <property type="term" value="P:lipopolysaccharide biosynthetic process"/>
    <property type="evidence" value="ECO:0007669"/>
    <property type="project" value="TreeGrafter"/>
</dbReference>
<evidence type="ECO:0000313" key="6">
    <source>
        <dbReference type="Proteomes" id="UP001247307"/>
    </source>
</evidence>
<feature type="transmembrane region" description="Helical" evidence="2">
    <location>
        <begin position="320"/>
        <end position="341"/>
    </location>
</feature>
<evidence type="ECO:0000259" key="4">
    <source>
        <dbReference type="Pfam" id="PF19040"/>
    </source>
</evidence>
<dbReference type="GO" id="GO:0016020">
    <property type="term" value="C:membrane"/>
    <property type="evidence" value="ECO:0007669"/>
    <property type="project" value="TreeGrafter"/>
</dbReference>
<keyword evidence="2" id="KW-0472">Membrane</keyword>
<feature type="transmembrane region" description="Helical" evidence="2">
    <location>
        <begin position="397"/>
        <end position="416"/>
    </location>
</feature>
<dbReference type="InterPro" id="IPR002656">
    <property type="entry name" value="Acyl_transf_3_dom"/>
</dbReference>
<feature type="transmembrane region" description="Helical" evidence="2">
    <location>
        <begin position="234"/>
        <end position="254"/>
    </location>
</feature>
<dbReference type="Proteomes" id="UP001247307">
    <property type="component" value="Unassembled WGS sequence"/>
</dbReference>
<dbReference type="Pfam" id="PF01757">
    <property type="entry name" value="Acyl_transf_3"/>
    <property type="match status" value="1"/>
</dbReference>
<dbReference type="PANTHER" id="PTHR23028:SF53">
    <property type="entry name" value="ACYL_TRANSF_3 DOMAIN-CONTAINING PROTEIN"/>
    <property type="match status" value="1"/>
</dbReference>
<comment type="caution">
    <text evidence="5">The sequence shown here is derived from an EMBL/GenBank/DDBJ whole genome shotgun (WGS) entry which is preliminary data.</text>
</comment>
<feature type="domain" description="SGNH" evidence="4">
    <location>
        <begin position="490"/>
        <end position="724"/>
    </location>
</feature>
<feature type="transmembrane region" description="Helical" evidence="2">
    <location>
        <begin position="109"/>
        <end position="129"/>
    </location>
</feature>